<gene>
    <name evidence="8" type="primary">LOC115220586</name>
</gene>
<evidence type="ECO:0000313" key="8">
    <source>
        <dbReference type="RefSeq" id="XP_029646596.1"/>
    </source>
</evidence>
<dbReference type="PANTHER" id="PTHR11040">
    <property type="entry name" value="ZINC/IRON TRANSPORTER"/>
    <property type="match status" value="1"/>
</dbReference>
<dbReference type="GO" id="GO:0005886">
    <property type="term" value="C:plasma membrane"/>
    <property type="evidence" value="ECO:0007669"/>
    <property type="project" value="TreeGrafter"/>
</dbReference>
<evidence type="ECO:0000256" key="2">
    <source>
        <dbReference type="ARBA" id="ARBA00022692"/>
    </source>
</evidence>
<feature type="transmembrane region" description="Helical" evidence="6">
    <location>
        <begin position="279"/>
        <end position="301"/>
    </location>
</feature>
<evidence type="ECO:0000256" key="3">
    <source>
        <dbReference type="ARBA" id="ARBA00022989"/>
    </source>
</evidence>
<evidence type="ECO:0000256" key="4">
    <source>
        <dbReference type="ARBA" id="ARBA00023136"/>
    </source>
</evidence>
<evidence type="ECO:0000256" key="6">
    <source>
        <dbReference type="SAM" id="Phobius"/>
    </source>
</evidence>
<keyword evidence="3 6" id="KW-1133">Transmembrane helix</keyword>
<sequence length="379" mass="42485">MKVEILKVILLIALFVVTVVCGFLPVKLVSYSQRQTAQGGTTRQSNRKRYKHVFSCLSCFSAGVFLATCLLDLFPDVRQNLSDVLVLYEVHTGFPVPEFVMVFGLFIILITEQIVLEFKEKHLEQADTDKKPLLHQAKRKQIEEDALSFKSDLTISGIEDDVSRFREYQTQVSTSDIEDSFSDSVSEDSHYHQHHQHNHNYHDHNTSKGHSQSVLRSILLTVALSLHSIFEGLAIGLARKETNILTITSAIILHKCTLSLSLGINLSHSKLHYGSIIRSLLFFSLAAPIGIGIGILIIDLWDSLTSSLIQGLLQGIACGTFLYITFFEIFPSEFNNNKGRRLCKVLFVLFGFSVVCIIMFLNAEPATPIDPCSDRRSPP</sequence>
<dbReference type="InterPro" id="IPR003689">
    <property type="entry name" value="ZIP"/>
</dbReference>
<evidence type="ECO:0000313" key="7">
    <source>
        <dbReference type="Proteomes" id="UP000515154"/>
    </source>
</evidence>
<protein>
    <submittedName>
        <fullName evidence="8">Zinc transporter ZIP1-like</fullName>
    </submittedName>
</protein>
<name>A0A6P7TA41_9MOLL</name>
<feature type="transmembrane region" description="Helical" evidence="6">
    <location>
        <begin position="6"/>
        <end position="26"/>
    </location>
</feature>
<dbReference type="PANTHER" id="PTHR11040:SF140">
    <property type="entry name" value="ZRT (ZRT), IRT- (IRT-) LIKE PROTEIN TRANSPORTER"/>
    <property type="match status" value="1"/>
</dbReference>
<keyword evidence="4 6" id="KW-0472">Membrane</keyword>
<evidence type="ECO:0000256" key="1">
    <source>
        <dbReference type="ARBA" id="ARBA00004141"/>
    </source>
</evidence>
<keyword evidence="2 6" id="KW-0812">Transmembrane</keyword>
<comment type="subcellular location">
    <subcellularLocation>
        <location evidence="1">Membrane</location>
        <topology evidence="1">Multi-pass membrane protein</topology>
    </subcellularLocation>
</comment>
<keyword evidence="7" id="KW-1185">Reference proteome</keyword>
<dbReference type="GO" id="GO:0005385">
    <property type="term" value="F:zinc ion transmembrane transporter activity"/>
    <property type="evidence" value="ECO:0007669"/>
    <property type="project" value="TreeGrafter"/>
</dbReference>
<organism evidence="7 8">
    <name type="scientific">Octopus sinensis</name>
    <name type="common">East Asian common octopus</name>
    <dbReference type="NCBI Taxonomy" id="2607531"/>
    <lineage>
        <taxon>Eukaryota</taxon>
        <taxon>Metazoa</taxon>
        <taxon>Spiralia</taxon>
        <taxon>Lophotrochozoa</taxon>
        <taxon>Mollusca</taxon>
        <taxon>Cephalopoda</taxon>
        <taxon>Coleoidea</taxon>
        <taxon>Octopodiformes</taxon>
        <taxon>Octopoda</taxon>
        <taxon>Incirrata</taxon>
        <taxon>Octopodidae</taxon>
        <taxon>Octopus</taxon>
    </lineage>
</organism>
<feature type="region of interest" description="Disordered" evidence="5">
    <location>
        <begin position="176"/>
        <end position="209"/>
    </location>
</feature>
<feature type="transmembrane region" description="Helical" evidence="6">
    <location>
        <begin position="307"/>
        <end position="330"/>
    </location>
</feature>
<dbReference type="AlphaFoldDB" id="A0A6P7TA41"/>
<dbReference type="Pfam" id="PF02535">
    <property type="entry name" value="Zip"/>
    <property type="match status" value="1"/>
</dbReference>
<dbReference type="KEGG" id="osn:115220586"/>
<proteinExistence type="predicted"/>
<feature type="transmembrane region" description="Helical" evidence="6">
    <location>
        <begin position="342"/>
        <end position="361"/>
    </location>
</feature>
<dbReference type="RefSeq" id="XP_029646596.1">
    <property type="nucleotide sequence ID" value="XM_029790736.2"/>
</dbReference>
<reference evidence="8" key="1">
    <citation type="submission" date="2025-08" db="UniProtKB">
        <authorList>
            <consortium name="RefSeq"/>
        </authorList>
    </citation>
    <scope>IDENTIFICATION</scope>
</reference>
<accession>A0A6P7TA41</accession>
<evidence type="ECO:0000256" key="5">
    <source>
        <dbReference type="SAM" id="MobiDB-lite"/>
    </source>
</evidence>
<dbReference type="Proteomes" id="UP000515154">
    <property type="component" value="Linkage group LG16"/>
</dbReference>
<feature type="transmembrane region" description="Helical" evidence="6">
    <location>
        <begin position="94"/>
        <end position="116"/>
    </location>
</feature>
<feature type="transmembrane region" description="Helical" evidence="6">
    <location>
        <begin position="53"/>
        <end position="74"/>
    </location>
</feature>